<protein>
    <submittedName>
        <fullName evidence="8">Cell wall teichoic acid glycosylation protein</fullName>
    </submittedName>
</protein>
<proteinExistence type="inferred from homology"/>
<name>A0A2Z6T6J1_9LACO</name>
<feature type="transmembrane region" description="Helical" evidence="6">
    <location>
        <begin position="58"/>
        <end position="78"/>
    </location>
</feature>
<keyword evidence="9" id="KW-1185">Reference proteome</keyword>
<evidence type="ECO:0000313" key="9">
    <source>
        <dbReference type="Proteomes" id="UP000257317"/>
    </source>
</evidence>
<feature type="domain" description="GtrA/DPMS transmembrane" evidence="7">
    <location>
        <begin position="34"/>
        <end position="148"/>
    </location>
</feature>
<keyword evidence="3 6" id="KW-0812">Transmembrane</keyword>
<evidence type="ECO:0000256" key="2">
    <source>
        <dbReference type="ARBA" id="ARBA00009399"/>
    </source>
</evidence>
<evidence type="ECO:0000256" key="1">
    <source>
        <dbReference type="ARBA" id="ARBA00004141"/>
    </source>
</evidence>
<dbReference type="EMBL" id="BFBY01000004">
    <property type="protein sequence ID" value="GBG04744.1"/>
    <property type="molecule type" value="Genomic_DNA"/>
</dbReference>
<dbReference type="Proteomes" id="UP000257317">
    <property type="component" value="Unassembled WGS sequence"/>
</dbReference>
<dbReference type="OrthoDB" id="2317964at2"/>
<keyword evidence="4 6" id="KW-1133">Transmembrane helix</keyword>
<dbReference type="InterPro" id="IPR007267">
    <property type="entry name" value="GtrA_DPMS_TM"/>
</dbReference>
<dbReference type="AlphaFoldDB" id="A0A2Z6T6J1"/>
<gene>
    <name evidence="8" type="ORF">LrDSM24759_06580</name>
</gene>
<evidence type="ECO:0000259" key="7">
    <source>
        <dbReference type="Pfam" id="PF04138"/>
    </source>
</evidence>
<evidence type="ECO:0000256" key="6">
    <source>
        <dbReference type="SAM" id="Phobius"/>
    </source>
</evidence>
<comment type="similarity">
    <text evidence="2">Belongs to the GtrA family.</text>
</comment>
<dbReference type="PANTHER" id="PTHR38459">
    <property type="entry name" value="PROPHAGE BACTOPRENOL-LINKED GLUCOSE TRANSLOCASE HOMOLOG"/>
    <property type="match status" value="1"/>
</dbReference>
<dbReference type="RefSeq" id="WP_117118090.1">
    <property type="nucleotide sequence ID" value="NZ_BFBY01000004.1"/>
</dbReference>
<keyword evidence="5 6" id="KW-0472">Membrane</keyword>
<comment type="caution">
    <text evidence="8">The sequence shown here is derived from an EMBL/GenBank/DDBJ whole genome shotgun (WGS) entry which is preliminary data.</text>
</comment>
<evidence type="ECO:0000313" key="8">
    <source>
        <dbReference type="EMBL" id="GBG04744.1"/>
    </source>
</evidence>
<reference evidence="9" key="1">
    <citation type="submission" date="2018-03" db="EMBL/GenBank/DDBJ databases">
        <title>New taxa in the Lactobacillus gasseri group.</title>
        <authorList>
            <person name="Tanizawa Y."/>
            <person name="Tohno M."/>
            <person name="Endo A."/>
            <person name="Arita M."/>
        </authorList>
    </citation>
    <scope>NUCLEOTIDE SEQUENCE [LARGE SCALE GENOMIC DNA]</scope>
    <source>
        <strain evidence="9">DSM 24759</strain>
    </source>
</reference>
<comment type="subcellular location">
    <subcellularLocation>
        <location evidence="1">Membrane</location>
        <topology evidence="1">Multi-pass membrane protein</topology>
    </subcellularLocation>
</comment>
<dbReference type="PANTHER" id="PTHR38459:SF5">
    <property type="entry name" value="CELL WALL TEICHOIC ACID GLYCOSYLATION PROTEIN GTCA"/>
    <property type="match status" value="1"/>
</dbReference>
<dbReference type="GO" id="GO:0000271">
    <property type="term" value="P:polysaccharide biosynthetic process"/>
    <property type="evidence" value="ECO:0007669"/>
    <property type="project" value="InterPro"/>
</dbReference>
<dbReference type="GO" id="GO:0005886">
    <property type="term" value="C:plasma membrane"/>
    <property type="evidence" value="ECO:0007669"/>
    <property type="project" value="TreeGrafter"/>
</dbReference>
<accession>A0A2Z6T6J1</accession>
<evidence type="ECO:0000256" key="4">
    <source>
        <dbReference type="ARBA" id="ARBA00022989"/>
    </source>
</evidence>
<dbReference type="Pfam" id="PF04138">
    <property type="entry name" value="GtrA_DPMS_TM"/>
    <property type="match status" value="1"/>
</dbReference>
<sequence>MAKDYPSESKSINKGEIRKLGNRLVARHHDFYAYTFFGFLASIINIIAFALFHNWLKIPWFWANIMAFIVSTFSSFSFNKHGVFTHNKDLSHGVCYQLVLFFFYRILSLVPDNLIMFCGLSLLHWNTIFVKSIDQIGVGLFNYFTTKSIFIESSSKFAKMFKKMTNSPIKKGHK</sequence>
<evidence type="ECO:0000256" key="5">
    <source>
        <dbReference type="ARBA" id="ARBA00023136"/>
    </source>
</evidence>
<organism evidence="8 9">
    <name type="scientific">Lactobacillus rodentium</name>
    <dbReference type="NCBI Taxonomy" id="947835"/>
    <lineage>
        <taxon>Bacteria</taxon>
        <taxon>Bacillati</taxon>
        <taxon>Bacillota</taxon>
        <taxon>Bacilli</taxon>
        <taxon>Lactobacillales</taxon>
        <taxon>Lactobacillaceae</taxon>
        <taxon>Lactobacillus</taxon>
    </lineage>
</organism>
<dbReference type="InterPro" id="IPR051401">
    <property type="entry name" value="GtrA_CellWall_Glycosyl"/>
</dbReference>
<feature type="transmembrane region" description="Helical" evidence="6">
    <location>
        <begin position="31"/>
        <end position="52"/>
    </location>
</feature>
<evidence type="ECO:0000256" key="3">
    <source>
        <dbReference type="ARBA" id="ARBA00022692"/>
    </source>
</evidence>